<dbReference type="Proteomes" id="UP000419017">
    <property type="component" value="Unassembled WGS sequence"/>
</dbReference>
<dbReference type="GO" id="GO:0008720">
    <property type="term" value="F:D-lactate dehydrogenase (NAD+) activity"/>
    <property type="evidence" value="ECO:0007669"/>
    <property type="project" value="TreeGrafter"/>
</dbReference>
<feature type="domain" description="D-isomer specific 2-hydroxyacid dehydrogenase catalytic" evidence="5">
    <location>
        <begin position="9"/>
        <end position="328"/>
    </location>
</feature>
<dbReference type="SUPFAM" id="SSF52283">
    <property type="entry name" value="Formate/glycerate dehydrogenase catalytic domain-like"/>
    <property type="match status" value="1"/>
</dbReference>
<dbReference type="Gene3D" id="3.40.50.720">
    <property type="entry name" value="NAD(P)-binding Rossmann-like Domain"/>
    <property type="match status" value="2"/>
</dbReference>
<protein>
    <recommendedName>
        <fullName evidence="9">D-lactate dehydrogenase</fullName>
    </recommendedName>
</protein>
<evidence type="ECO:0000256" key="1">
    <source>
        <dbReference type="ARBA" id="ARBA00005854"/>
    </source>
</evidence>
<dbReference type="PROSITE" id="PS00065">
    <property type="entry name" value="D_2_HYDROXYACID_DH_1"/>
    <property type="match status" value="1"/>
</dbReference>
<dbReference type="InterPro" id="IPR006139">
    <property type="entry name" value="D-isomer_2_OHA_DH_cat_dom"/>
</dbReference>
<name>A0A6I8M668_9FUSO</name>
<dbReference type="PROSITE" id="PS00671">
    <property type="entry name" value="D_2_HYDROXYACID_DH_3"/>
    <property type="match status" value="1"/>
</dbReference>
<evidence type="ECO:0000313" key="7">
    <source>
        <dbReference type="EMBL" id="VWL84851.1"/>
    </source>
</evidence>
<dbReference type="PANTHER" id="PTHR43026">
    <property type="entry name" value="2-HYDROXYACID DEHYDROGENASE HOMOLOG 1-RELATED"/>
    <property type="match status" value="1"/>
</dbReference>
<accession>A0A6I8M668</accession>
<dbReference type="Pfam" id="PF02826">
    <property type="entry name" value="2-Hacid_dh_C"/>
    <property type="match status" value="1"/>
</dbReference>
<dbReference type="GO" id="GO:0051287">
    <property type="term" value="F:NAD binding"/>
    <property type="evidence" value="ECO:0007669"/>
    <property type="project" value="InterPro"/>
</dbReference>
<evidence type="ECO:0000256" key="2">
    <source>
        <dbReference type="ARBA" id="ARBA00023002"/>
    </source>
</evidence>
<dbReference type="InterPro" id="IPR036291">
    <property type="entry name" value="NAD(P)-bd_dom_sf"/>
</dbReference>
<evidence type="ECO:0000259" key="6">
    <source>
        <dbReference type="Pfam" id="PF02826"/>
    </source>
</evidence>
<dbReference type="SUPFAM" id="SSF51735">
    <property type="entry name" value="NAD(P)-binding Rossmann-fold domains"/>
    <property type="match status" value="1"/>
</dbReference>
<dbReference type="Pfam" id="PF00389">
    <property type="entry name" value="2-Hacid_dh"/>
    <property type="match status" value="1"/>
</dbReference>
<dbReference type="AlphaFoldDB" id="A0A6I8M668"/>
<evidence type="ECO:0000256" key="4">
    <source>
        <dbReference type="RuleBase" id="RU003719"/>
    </source>
</evidence>
<keyword evidence="3" id="KW-0520">NAD</keyword>
<gene>
    <name evidence="7" type="ORF">OMES3154_00105</name>
</gene>
<keyword evidence="8" id="KW-1185">Reference proteome</keyword>
<organism evidence="7 8">
    <name type="scientific">Oceanivirga miroungae</name>
    <dbReference type="NCBI Taxonomy" id="1130046"/>
    <lineage>
        <taxon>Bacteria</taxon>
        <taxon>Fusobacteriati</taxon>
        <taxon>Fusobacteriota</taxon>
        <taxon>Fusobacteriia</taxon>
        <taxon>Fusobacteriales</taxon>
        <taxon>Leptotrichiaceae</taxon>
        <taxon>Oceanivirga</taxon>
    </lineage>
</organism>
<dbReference type="InterPro" id="IPR029752">
    <property type="entry name" value="D-isomer_DH_CS1"/>
</dbReference>
<proteinExistence type="inferred from homology"/>
<evidence type="ECO:0000256" key="3">
    <source>
        <dbReference type="ARBA" id="ARBA00023027"/>
    </source>
</evidence>
<keyword evidence="2 4" id="KW-0560">Oxidoreductase</keyword>
<evidence type="ECO:0000313" key="8">
    <source>
        <dbReference type="Proteomes" id="UP000419017"/>
    </source>
</evidence>
<dbReference type="InterPro" id="IPR058205">
    <property type="entry name" value="D-LDH-like"/>
</dbReference>
<dbReference type="InterPro" id="IPR006140">
    <property type="entry name" value="D-isomer_DH_NAD-bd"/>
</dbReference>
<feature type="domain" description="D-isomer specific 2-hydroxyacid dehydrogenase NAD-binding" evidence="6">
    <location>
        <begin position="113"/>
        <end position="296"/>
    </location>
</feature>
<evidence type="ECO:0000259" key="5">
    <source>
        <dbReference type="Pfam" id="PF00389"/>
    </source>
</evidence>
<reference evidence="7 8" key="1">
    <citation type="submission" date="2019-10" db="EMBL/GenBank/DDBJ databases">
        <authorList>
            <person name="Blom J."/>
        </authorList>
    </citation>
    <scope>NUCLEOTIDE SEQUENCE [LARGE SCALE GENOMIC DNA]</scope>
    <source>
        <strain evidence="7 8">ES3154-GLU</strain>
    </source>
</reference>
<dbReference type="InterPro" id="IPR029753">
    <property type="entry name" value="D-isomer_DH_CS"/>
</dbReference>
<dbReference type="EMBL" id="CABWIB010000001">
    <property type="protein sequence ID" value="VWL84851.1"/>
    <property type="molecule type" value="Genomic_DNA"/>
</dbReference>
<dbReference type="PANTHER" id="PTHR43026:SF1">
    <property type="entry name" value="2-HYDROXYACID DEHYDROGENASE HOMOLOG 1-RELATED"/>
    <property type="match status" value="1"/>
</dbReference>
<comment type="similarity">
    <text evidence="1 4">Belongs to the D-isomer specific 2-hydroxyacid dehydrogenase family.</text>
</comment>
<dbReference type="PROSITE" id="PS00670">
    <property type="entry name" value="D_2_HYDROXYACID_DH_2"/>
    <property type="match status" value="1"/>
</dbReference>
<dbReference type="RefSeq" id="WP_156682904.1">
    <property type="nucleotide sequence ID" value="NZ_CABWIB010000001.1"/>
</dbReference>
<sequence>MRIKVFAARPDEFEAFSKYEKKYGHELSLESVSLKPETVHLAKGYEGVAFLGNCTVNREVLKKLSEYNIKYIASRSAGVNNIDFSAANEFGIKVSNVSAYSPNSVSEFAVLSALSLLRNLPKSLKRSNINDYSLPGLIGREMRNQTVGIIGTGNIGIMAAKAYKGFGAKVIAYDLYPKENIDDLLTYHSLDYVLKNSDIISLHCPLTEANHYMINKESIKNMKDNVVIINTARGGLINTRDLIDGIYDGKILAAALDVYENEVGILHVDHKNKMIKDSLFNELKSLSNVIVTPHYAFYTDEAVSNMVEYSLDSLKQFEKTKKSSYQVNK</sequence>
<evidence type="ECO:0008006" key="9">
    <source>
        <dbReference type="Google" id="ProtNLM"/>
    </source>
</evidence>